<evidence type="ECO:0000256" key="2">
    <source>
        <dbReference type="ARBA" id="ARBA00010663"/>
    </source>
</evidence>
<dbReference type="PANTHER" id="PTHR45695:SF9">
    <property type="entry name" value="LEUCOKININ RECEPTOR"/>
    <property type="match status" value="1"/>
</dbReference>
<proteinExistence type="inferred from homology"/>
<feature type="transmembrane region" description="Helical" evidence="10">
    <location>
        <begin position="388"/>
        <end position="408"/>
    </location>
</feature>
<evidence type="ECO:0000256" key="9">
    <source>
        <dbReference type="RuleBase" id="RU000688"/>
    </source>
</evidence>
<keyword evidence="8 9" id="KW-0807">Transducer</keyword>
<evidence type="ECO:0000313" key="13">
    <source>
        <dbReference type="Proteomes" id="UP001159428"/>
    </source>
</evidence>
<dbReference type="InterPro" id="IPR000276">
    <property type="entry name" value="GPCR_Rhodpsn"/>
</dbReference>
<feature type="domain" description="G-protein coupled receptors family 1 profile" evidence="11">
    <location>
        <begin position="399"/>
        <end position="654"/>
    </location>
</feature>
<dbReference type="GO" id="GO:0005886">
    <property type="term" value="C:plasma membrane"/>
    <property type="evidence" value="ECO:0007669"/>
    <property type="project" value="TreeGrafter"/>
</dbReference>
<feature type="transmembrane region" description="Helical" evidence="10">
    <location>
        <begin position="149"/>
        <end position="171"/>
    </location>
</feature>
<evidence type="ECO:0000256" key="4">
    <source>
        <dbReference type="ARBA" id="ARBA00022989"/>
    </source>
</evidence>
<keyword evidence="13" id="KW-1185">Reference proteome</keyword>
<evidence type="ECO:0000256" key="8">
    <source>
        <dbReference type="ARBA" id="ARBA00023224"/>
    </source>
</evidence>
<dbReference type="FunFam" id="1.20.1070.10:FF:000445">
    <property type="entry name" value="Predicted protein"/>
    <property type="match status" value="2"/>
</dbReference>
<name>A0AAU9XJH8_9CNID</name>
<dbReference type="PRINTS" id="PR00237">
    <property type="entry name" value="GPCRRHODOPSN"/>
</dbReference>
<dbReference type="GO" id="GO:0004983">
    <property type="term" value="F:neuropeptide Y receptor activity"/>
    <property type="evidence" value="ECO:0007669"/>
    <property type="project" value="InterPro"/>
</dbReference>
<dbReference type="Proteomes" id="UP001159428">
    <property type="component" value="Unassembled WGS sequence"/>
</dbReference>
<keyword evidence="5 9" id="KW-0297">G-protein coupled receptor</keyword>
<feature type="transmembrane region" description="Helical" evidence="10">
    <location>
        <begin position="632"/>
        <end position="657"/>
    </location>
</feature>
<evidence type="ECO:0000256" key="6">
    <source>
        <dbReference type="ARBA" id="ARBA00023136"/>
    </source>
</evidence>
<dbReference type="EMBL" id="CALNXJ010000046">
    <property type="protein sequence ID" value="CAH3149505.1"/>
    <property type="molecule type" value="Genomic_DNA"/>
</dbReference>
<dbReference type="Gene3D" id="1.20.1070.10">
    <property type="entry name" value="Rhodopsin 7-helix transmembrane proteins"/>
    <property type="match status" value="2"/>
</dbReference>
<gene>
    <name evidence="12" type="ORF">PMEA_00024336</name>
</gene>
<evidence type="ECO:0000256" key="10">
    <source>
        <dbReference type="SAM" id="Phobius"/>
    </source>
</evidence>
<protein>
    <recommendedName>
        <fullName evidence="11">G-protein coupled receptors family 1 profile domain-containing protein</fullName>
    </recommendedName>
</protein>
<comment type="subcellular location">
    <subcellularLocation>
        <location evidence="1">Membrane</location>
        <topology evidence="1">Multi-pass membrane protein</topology>
    </subcellularLocation>
</comment>
<feature type="transmembrane region" description="Helical" evidence="10">
    <location>
        <begin position="35"/>
        <end position="57"/>
    </location>
</feature>
<feature type="transmembrane region" description="Helical" evidence="10">
    <location>
        <begin position="250"/>
        <end position="272"/>
    </location>
</feature>
<dbReference type="PRINTS" id="PR01012">
    <property type="entry name" value="NRPEPTIDEYR"/>
</dbReference>
<dbReference type="PROSITE" id="PS50262">
    <property type="entry name" value="G_PROTEIN_RECEP_F1_2"/>
    <property type="match status" value="2"/>
</dbReference>
<feature type="transmembrane region" description="Helical" evidence="10">
    <location>
        <begin position="191"/>
        <end position="213"/>
    </location>
</feature>
<evidence type="ECO:0000256" key="7">
    <source>
        <dbReference type="ARBA" id="ARBA00023170"/>
    </source>
</evidence>
<accession>A0AAU9XJH8</accession>
<evidence type="ECO:0000256" key="3">
    <source>
        <dbReference type="ARBA" id="ARBA00022692"/>
    </source>
</evidence>
<dbReference type="PROSITE" id="PS00237">
    <property type="entry name" value="G_PROTEIN_RECEP_F1_1"/>
    <property type="match status" value="2"/>
</dbReference>
<dbReference type="PANTHER" id="PTHR45695">
    <property type="entry name" value="LEUCOKININ RECEPTOR-RELATED"/>
    <property type="match status" value="1"/>
</dbReference>
<dbReference type="SUPFAM" id="SSF81321">
    <property type="entry name" value="Family A G protein-coupled receptor-like"/>
    <property type="match status" value="2"/>
</dbReference>
<feature type="transmembrane region" description="Helical" evidence="10">
    <location>
        <begin position="460"/>
        <end position="486"/>
    </location>
</feature>
<feature type="non-terminal residue" evidence="12">
    <location>
        <position position="671"/>
    </location>
</feature>
<evidence type="ECO:0000313" key="12">
    <source>
        <dbReference type="EMBL" id="CAH3149505.1"/>
    </source>
</evidence>
<keyword evidence="7 9" id="KW-0675">Receptor</keyword>
<feature type="transmembrane region" description="Helical" evidence="10">
    <location>
        <begin position="599"/>
        <end position="620"/>
    </location>
</feature>
<feature type="transmembrane region" description="Helical" evidence="10">
    <location>
        <begin position="542"/>
        <end position="563"/>
    </location>
</feature>
<sequence length="671" mass="77277">MANSSLNNNSSDAFGNPSQVFTSSSESFEFKVIKLFFYALIFLLSVSGNTLVCSVIIKRRRMRTVTNYFILNLAVADLAITCVCIPFDIPVQENNYRWIYGSLMCKLLYPLQTIAALVSILTLVVVSLNRFWAIVYPLRSQLTKPRAKAIISAVWVLSTLIILPYILVLRLDENVMSCEEIWPKNFNYRRAYTLSLFLVQYVTPLMIIAFAYLKIAHEMRKCVQKTNLINSDRGLVDSQRQKEARRVVRMLVVVTILFAVCVLPNNLMWLWLDFGNGAEYEHFWDLVAVTNIILFANSAANPIAYTLCNENFRDEFRLYLSCDREMYKSILAISSPQKTTCLSYTEVLIQAQRQSAKAKKLNQILKETRETDVKTNCIQFFKGIKLTLYAIIFLISVIGNTLVCVMIARRRRMRTVTNFFVLNLAASDLAITCICIPFDIPVQENHHKWLYGQVLCKLLYPIQTMAVFSSIFTLTAVSLNRFWAIVYPLRKQMTKKHAFVVIVVTWVVCALLTVPYVVVLNLNETTNYCEENWPGIEYRKAYTASLFALQYLLPLCMITIAYFKIGLELRTCVNVKRRYSVNSVLHNARRNEARKVVRMLIVVTLLFAICVLPNNVMWLWLDFGNGASYSKFWDMVAFTNIILFANSAANPIAYTICHENFREEFKLYFTC</sequence>
<comment type="caution">
    <text evidence="12">The sequence shown here is derived from an EMBL/GenBank/DDBJ whole genome shotgun (WGS) entry which is preliminary data.</text>
</comment>
<reference evidence="12 13" key="1">
    <citation type="submission" date="2022-05" db="EMBL/GenBank/DDBJ databases">
        <authorList>
            <consortium name="Genoscope - CEA"/>
            <person name="William W."/>
        </authorList>
    </citation>
    <scope>NUCLEOTIDE SEQUENCE [LARGE SCALE GENOMIC DNA]</scope>
</reference>
<keyword evidence="6 10" id="KW-0472">Membrane</keyword>
<feature type="transmembrane region" description="Helical" evidence="10">
    <location>
        <begin position="498"/>
        <end position="522"/>
    </location>
</feature>
<dbReference type="Pfam" id="PF00001">
    <property type="entry name" value="7tm_1"/>
    <property type="match status" value="2"/>
</dbReference>
<evidence type="ECO:0000259" key="11">
    <source>
        <dbReference type="PROSITE" id="PS50262"/>
    </source>
</evidence>
<feature type="domain" description="G-protein coupled receptors family 1 profile" evidence="11">
    <location>
        <begin position="48"/>
        <end position="305"/>
    </location>
</feature>
<evidence type="ECO:0000256" key="5">
    <source>
        <dbReference type="ARBA" id="ARBA00023040"/>
    </source>
</evidence>
<comment type="similarity">
    <text evidence="2 9">Belongs to the G-protein coupled receptor 1 family.</text>
</comment>
<keyword evidence="3 9" id="KW-0812">Transmembrane</keyword>
<feature type="transmembrane region" description="Helical" evidence="10">
    <location>
        <begin position="69"/>
        <end position="89"/>
    </location>
</feature>
<keyword evidence="4 10" id="KW-1133">Transmembrane helix</keyword>
<feature type="transmembrane region" description="Helical" evidence="10">
    <location>
        <begin position="109"/>
        <end position="128"/>
    </location>
</feature>
<dbReference type="InterPro" id="IPR000611">
    <property type="entry name" value="NPY_rcpt"/>
</dbReference>
<dbReference type="AlphaFoldDB" id="A0AAU9XJH8"/>
<dbReference type="InterPro" id="IPR017452">
    <property type="entry name" value="GPCR_Rhodpsn_7TM"/>
</dbReference>
<evidence type="ECO:0000256" key="1">
    <source>
        <dbReference type="ARBA" id="ARBA00004141"/>
    </source>
</evidence>
<organism evidence="12 13">
    <name type="scientific">Pocillopora meandrina</name>
    <dbReference type="NCBI Taxonomy" id="46732"/>
    <lineage>
        <taxon>Eukaryota</taxon>
        <taxon>Metazoa</taxon>
        <taxon>Cnidaria</taxon>
        <taxon>Anthozoa</taxon>
        <taxon>Hexacorallia</taxon>
        <taxon>Scleractinia</taxon>
        <taxon>Astrocoeniina</taxon>
        <taxon>Pocilloporidae</taxon>
        <taxon>Pocillopora</taxon>
    </lineage>
</organism>
<feature type="transmembrane region" description="Helical" evidence="10">
    <location>
        <begin position="420"/>
        <end position="440"/>
    </location>
</feature>